<dbReference type="eggNOG" id="KOG1711">
    <property type="taxonomic scope" value="Eukaryota"/>
</dbReference>
<evidence type="ECO:0000256" key="2">
    <source>
        <dbReference type="ARBA" id="ARBA00022980"/>
    </source>
</evidence>
<dbReference type="SUPFAM" id="SSF54843">
    <property type="entry name" value="Ribosomal protein L22"/>
    <property type="match status" value="1"/>
</dbReference>
<dbReference type="FunFam" id="3.90.470.10:FF:000022">
    <property type="entry name" value="Mitochondrial ribosomal protein"/>
    <property type="match status" value="1"/>
</dbReference>
<dbReference type="GO" id="GO:0006412">
    <property type="term" value="P:translation"/>
    <property type="evidence" value="ECO:0007669"/>
    <property type="project" value="InterPro"/>
</dbReference>
<evidence type="ECO:0000313" key="5">
    <source>
        <dbReference type="EMBL" id="CAR21650.1"/>
    </source>
</evidence>
<dbReference type="OrthoDB" id="416470at2759"/>
<dbReference type="PANTHER" id="PTHR13501">
    <property type="entry name" value="CHLOROPLAST 50S RIBOSOMAL PROTEIN L22-RELATED"/>
    <property type="match status" value="1"/>
</dbReference>
<comment type="similarity">
    <text evidence="1 4">Belongs to the universal ribosomal protein uL22 family.</text>
</comment>
<gene>
    <name evidence="5" type="ordered locus">KLTH0B06930g</name>
</gene>
<dbReference type="KEGG" id="lth:KLTH0B06930g"/>
<keyword evidence="6" id="KW-1185">Reference proteome</keyword>
<dbReference type="OMA" id="EYHAKNA"/>
<dbReference type="EMBL" id="CU928166">
    <property type="protein sequence ID" value="CAR21650.1"/>
    <property type="molecule type" value="Genomic_DNA"/>
</dbReference>
<dbReference type="InterPro" id="IPR001063">
    <property type="entry name" value="Ribosomal_uL22"/>
</dbReference>
<dbReference type="Gene3D" id="3.90.470.10">
    <property type="entry name" value="Ribosomal protein L22/L17"/>
    <property type="match status" value="1"/>
</dbReference>
<reference evidence="5 6" key="1">
    <citation type="journal article" date="2009" name="Genome Res.">
        <title>Comparative genomics of protoploid Saccharomycetaceae.</title>
        <authorList>
            <consortium name="The Genolevures Consortium"/>
            <person name="Souciet J.-L."/>
            <person name="Dujon B."/>
            <person name="Gaillardin C."/>
            <person name="Johnston M."/>
            <person name="Baret P.V."/>
            <person name="Cliften P."/>
            <person name="Sherman D.J."/>
            <person name="Weissenbach J."/>
            <person name="Westhof E."/>
            <person name="Wincker P."/>
            <person name="Jubin C."/>
            <person name="Poulain J."/>
            <person name="Barbe V."/>
            <person name="Segurens B."/>
            <person name="Artiguenave F."/>
            <person name="Anthouard V."/>
            <person name="Vacherie B."/>
            <person name="Val M.-E."/>
            <person name="Fulton R.S."/>
            <person name="Minx P."/>
            <person name="Wilson R."/>
            <person name="Durrens P."/>
            <person name="Jean G."/>
            <person name="Marck C."/>
            <person name="Martin T."/>
            <person name="Nikolski M."/>
            <person name="Rolland T."/>
            <person name="Seret M.-L."/>
            <person name="Casaregola S."/>
            <person name="Despons L."/>
            <person name="Fairhead C."/>
            <person name="Fischer G."/>
            <person name="Lafontaine I."/>
            <person name="Leh V."/>
            <person name="Lemaire M."/>
            <person name="de Montigny J."/>
            <person name="Neuveglise C."/>
            <person name="Thierry A."/>
            <person name="Blanc-Lenfle I."/>
            <person name="Bleykasten C."/>
            <person name="Diffels J."/>
            <person name="Fritsch E."/>
            <person name="Frangeul L."/>
            <person name="Goeffon A."/>
            <person name="Jauniaux N."/>
            <person name="Kachouri-Lafond R."/>
            <person name="Payen C."/>
            <person name="Potier S."/>
            <person name="Pribylova L."/>
            <person name="Ozanne C."/>
            <person name="Richard G.-F."/>
            <person name="Sacerdot C."/>
            <person name="Straub M.-L."/>
            <person name="Talla E."/>
        </authorList>
    </citation>
    <scope>NUCLEOTIDE SEQUENCE [LARGE SCALE GENOMIC DNA]</scope>
    <source>
        <strain evidence="6">ATCC 56472 / CBS 6340 / NRRL Y-8284</strain>
    </source>
</reference>
<evidence type="ECO:0000256" key="4">
    <source>
        <dbReference type="RuleBase" id="RU004005"/>
    </source>
</evidence>
<dbReference type="AlphaFoldDB" id="C5DCY9"/>
<dbReference type="RefSeq" id="XP_002552088.1">
    <property type="nucleotide sequence ID" value="XM_002552042.1"/>
</dbReference>
<evidence type="ECO:0000256" key="3">
    <source>
        <dbReference type="ARBA" id="ARBA00023274"/>
    </source>
</evidence>
<organism evidence="5 6">
    <name type="scientific">Lachancea thermotolerans (strain ATCC 56472 / CBS 6340 / NRRL Y-8284)</name>
    <name type="common">Yeast</name>
    <name type="synonym">Kluyveromyces thermotolerans</name>
    <dbReference type="NCBI Taxonomy" id="559295"/>
    <lineage>
        <taxon>Eukaryota</taxon>
        <taxon>Fungi</taxon>
        <taxon>Dikarya</taxon>
        <taxon>Ascomycota</taxon>
        <taxon>Saccharomycotina</taxon>
        <taxon>Saccharomycetes</taxon>
        <taxon>Saccharomycetales</taxon>
        <taxon>Saccharomycetaceae</taxon>
        <taxon>Lachancea</taxon>
    </lineage>
</organism>
<dbReference type="InterPro" id="IPR036394">
    <property type="entry name" value="Ribosomal_uL22_sf"/>
</dbReference>
<dbReference type="PANTHER" id="PTHR13501:SF8">
    <property type="entry name" value="LARGE RIBOSOMAL SUBUNIT PROTEIN UL22M"/>
    <property type="match status" value="1"/>
</dbReference>
<keyword evidence="3 4" id="KW-0687">Ribonucleoprotein</keyword>
<keyword evidence="2 4" id="KW-0689">Ribosomal protein</keyword>
<dbReference type="GO" id="GO:0005762">
    <property type="term" value="C:mitochondrial large ribosomal subunit"/>
    <property type="evidence" value="ECO:0007669"/>
    <property type="project" value="TreeGrafter"/>
</dbReference>
<evidence type="ECO:0000256" key="1">
    <source>
        <dbReference type="ARBA" id="ARBA00009451"/>
    </source>
</evidence>
<dbReference type="Proteomes" id="UP000002036">
    <property type="component" value="Chromosome B"/>
</dbReference>
<accession>C5DCY9</accession>
<protein>
    <submittedName>
        <fullName evidence="5">KLTH0B06930p</fullName>
    </submittedName>
</protein>
<dbReference type="InParanoid" id="C5DCY9"/>
<dbReference type="GeneID" id="8290928"/>
<dbReference type="Pfam" id="PF00237">
    <property type="entry name" value="Ribosomal_L22"/>
    <property type="match status" value="1"/>
</dbReference>
<sequence>MIIKIFEDTSSQPWIAKAGKSRRDKLRGSLNMFPRPLLQCGRFSPAVWLRRGFQSSVPALNNGSNGSLFGSITEATEAQNEDPNRISNRLTAASSVAESQESDPKETVTVQNDKLLQSFIQRSQPAASAPQLLLSPLKRRIYEENCKMNGGFYKKDSVVTLTGEDGKKLKYKLNLSREEMEALEPSIYVKSYRIKSSMKKTTQLLRLLGGLDAKVALTQCHFSNKKVARDVAEVLTRGMADAEKLGLKADNLYIAQIWTGSDGYWQKRIDIKARGRNGVITHPYVHVRCILKTKDVTQRRLAYEQMLKQQRSKPWVQLRDQPVRGAMGGVYKW</sequence>
<dbReference type="FunCoup" id="C5DCY9">
    <property type="interactions" value="341"/>
</dbReference>
<dbReference type="STRING" id="559295.C5DCY9"/>
<evidence type="ECO:0000313" key="6">
    <source>
        <dbReference type="Proteomes" id="UP000002036"/>
    </source>
</evidence>
<dbReference type="InterPro" id="IPR047867">
    <property type="entry name" value="Ribosomal_uL22_bac/org-type"/>
</dbReference>
<dbReference type="HOGENOM" id="CLU_081667_0_0_1"/>
<proteinExistence type="inferred from homology"/>
<dbReference type="GO" id="GO:0003735">
    <property type="term" value="F:structural constituent of ribosome"/>
    <property type="evidence" value="ECO:0007669"/>
    <property type="project" value="InterPro"/>
</dbReference>
<name>C5DCY9_LACTC</name>